<name>A0A3A1R3Y3_9BACI</name>
<dbReference type="PANTHER" id="PTHR43798">
    <property type="entry name" value="MONOACYLGLYCEROL LIPASE"/>
    <property type="match status" value="1"/>
</dbReference>
<dbReference type="InterPro" id="IPR029058">
    <property type="entry name" value="AB_hydrolase_fold"/>
</dbReference>
<reference evidence="2 3" key="1">
    <citation type="submission" date="2018-09" db="EMBL/GenBank/DDBJ databases">
        <title>Bacillus saliacetes sp. nov., isolated from Thai shrimp paste (Ka-pi).</title>
        <authorList>
            <person name="Daroonpunt R."/>
            <person name="Tanasupawat S."/>
            <person name="Yiamsombut S."/>
        </authorList>
    </citation>
    <scope>NUCLEOTIDE SEQUENCE [LARGE SCALE GENOMIC DNA]</scope>
    <source>
        <strain evidence="2 3">SKP7-4</strain>
    </source>
</reference>
<evidence type="ECO:0000313" key="2">
    <source>
        <dbReference type="EMBL" id="RIW37254.1"/>
    </source>
</evidence>
<dbReference type="RefSeq" id="WP_119545672.1">
    <property type="nucleotide sequence ID" value="NZ_QXIR01000004.1"/>
</dbReference>
<keyword evidence="2" id="KW-0378">Hydrolase</keyword>
<comment type="caution">
    <text evidence="2">The sequence shown here is derived from an EMBL/GenBank/DDBJ whole genome shotgun (WGS) entry which is preliminary data.</text>
</comment>
<accession>A0A3A1R3Y3</accession>
<dbReference type="AlphaFoldDB" id="A0A3A1R3Y3"/>
<dbReference type="InterPro" id="IPR000073">
    <property type="entry name" value="AB_hydrolase_1"/>
</dbReference>
<dbReference type="PRINTS" id="PR00412">
    <property type="entry name" value="EPOXHYDRLASE"/>
</dbReference>
<keyword evidence="3" id="KW-1185">Reference proteome</keyword>
<organism evidence="2 3">
    <name type="scientific">Bacillus salacetis</name>
    <dbReference type="NCBI Taxonomy" id="2315464"/>
    <lineage>
        <taxon>Bacteria</taxon>
        <taxon>Bacillati</taxon>
        <taxon>Bacillota</taxon>
        <taxon>Bacilli</taxon>
        <taxon>Bacillales</taxon>
        <taxon>Bacillaceae</taxon>
        <taxon>Bacillus</taxon>
    </lineage>
</organism>
<dbReference type="PANTHER" id="PTHR43798:SF6">
    <property type="entry name" value="HYDROLASE, PUTATIVE (AFU_ORTHOLOGUE AFUA_4G13070)-RELATED"/>
    <property type="match status" value="1"/>
</dbReference>
<dbReference type="Gene3D" id="3.40.50.1820">
    <property type="entry name" value="alpha/beta hydrolase"/>
    <property type="match status" value="1"/>
</dbReference>
<dbReference type="EMBL" id="QXIR01000004">
    <property type="protein sequence ID" value="RIW37254.1"/>
    <property type="molecule type" value="Genomic_DNA"/>
</dbReference>
<dbReference type="Pfam" id="PF12697">
    <property type="entry name" value="Abhydrolase_6"/>
    <property type="match status" value="1"/>
</dbReference>
<proteinExistence type="predicted"/>
<dbReference type="GO" id="GO:0016787">
    <property type="term" value="F:hydrolase activity"/>
    <property type="evidence" value="ECO:0007669"/>
    <property type="project" value="UniProtKB-KW"/>
</dbReference>
<evidence type="ECO:0000259" key="1">
    <source>
        <dbReference type="Pfam" id="PF12697"/>
    </source>
</evidence>
<dbReference type="InterPro" id="IPR000639">
    <property type="entry name" value="Epox_hydrolase-like"/>
</dbReference>
<sequence length="268" mass="30655">MECNVEFCSINYKEIGEGVPFIILHSMGTDHTSMEAWLERIFTEVLSKKRIYVDLPAHGCSSINEQYRGTEEAKESLMEFINKTLGEEDFYLVGMSYGAYIAQGLLNDIMDRVKGIALIVPAVHLRTGNLPDKVVLKRDDKFLAAMDEELRTAFETLFTIQTQSMAERFMSEIQPGRQLADRGFLSSNWRETEYFFKNEPFADLESIPVPALFLLGRHDAVCGYEDQFELYKKFNDSAFHVIEGAGHMLTMEKSDIVSTLIKDWLDNL</sequence>
<dbReference type="SUPFAM" id="SSF53474">
    <property type="entry name" value="alpha/beta-Hydrolases"/>
    <property type="match status" value="1"/>
</dbReference>
<evidence type="ECO:0000313" key="3">
    <source>
        <dbReference type="Proteomes" id="UP000265801"/>
    </source>
</evidence>
<dbReference type="Proteomes" id="UP000265801">
    <property type="component" value="Unassembled WGS sequence"/>
</dbReference>
<dbReference type="InterPro" id="IPR050266">
    <property type="entry name" value="AB_hydrolase_sf"/>
</dbReference>
<feature type="domain" description="AB hydrolase-1" evidence="1">
    <location>
        <begin position="22"/>
        <end position="253"/>
    </location>
</feature>
<dbReference type="OrthoDB" id="6191536at2"/>
<protein>
    <submittedName>
        <fullName evidence="2">Alpha/beta hydrolase</fullName>
    </submittedName>
</protein>
<gene>
    <name evidence="2" type="ORF">D3H55_04215</name>
</gene>